<keyword evidence="2" id="KW-1185">Reference proteome</keyword>
<accession>A0A0N0U5C6</accession>
<dbReference type="EMBL" id="KQ435783">
    <property type="protein sequence ID" value="KOX74721.1"/>
    <property type="molecule type" value="Genomic_DNA"/>
</dbReference>
<dbReference type="AlphaFoldDB" id="A0A0N0U5C6"/>
<organism evidence="1 2">
    <name type="scientific">Melipona quadrifasciata</name>
    <dbReference type="NCBI Taxonomy" id="166423"/>
    <lineage>
        <taxon>Eukaryota</taxon>
        <taxon>Metazoa</taxon>
        <taxon>Ecdysozoa</taxon>
        <taxon>Arthropoda</taxon>
        <taxon>Hexapoda</taxon>
        <taxon>Insecta</taxon>
        <taxon>Pterygota</taxon>
        <taxon>Neoptera</taxon>
        <taxon>Endopterygota</taxon>
        <taxon>Hymenoptera</taxon>
        <taxon>Apocrita</taxon>
        <taxon>Aculeata</taxon>
        <taxon>Apoidea</taxon>
        <taxon>Anthophila</taxon>
        <taxon>Apidae</taxon>
        <taxon>Melipona</taxon>
    </lineage>
</organism>
<proteinExistence type="predicted"/>
<evidence type="ECO:0000313" key="1">
    <source>
        <dbReference type="EMBL" id="KOX74721.1"/>
    </source>
</evidence>
<sequence length="90" mass="10505">MDQSGLSAYSIARAIFANAFRRLHIRYVKNYCDTSVIEVYELKCWKRYKSLEKAIRQLAKNAVDKISYKSTLDEKVKCPTLDLSLKQIVR</sequence>
<evidence type="ECO:0000313" key="2">
    <source>
        <dbReference type="Proteomes" id="UP000053105"/>
    </source>
</evidence>
<reference evidence="1 2" key="1">
    <citation type="submission" date="2015-07" db="EMBL/GenBank/DDBJ databases">
        <title>The genome of Melipona quadrifasciata.</title>
        <authorList>
            <person name="Pan H."/>
            <person name="Kapheim K."/>
        </authorList>
    </citation>
    <scope>NUCLEOTIDE SEQUENCE [LARGE SCALE GENOMIC DNA]</scope>
    <source>
        <strain evidence="1">0111107301</strain>
        <tissue evidence="1">Whole body</tissue>
    </source>
</reference>
<protein>
    <submittedName>
        <fullName evidence="1">Uncharacterized protein</fullName>
    </submittedName>
</protein>
<gene>
    <name evidence="1" type="ORF">WN51_13156</name>
</gene>
<name>A0A0N0U5C6_9HYME</name>
<dbReference type="Proteomes" id="UP000053105">
    <property type="component" value="Unassembled WGS sequence"/>
</dbReference>